<proteinExistence type="predicted"/>
<dbReference type="InterPro" id="IPR013783">
    <property type="entry name" value="Ig-like_fold"/>
</dbReference>
<reference evidence="2" key="1">
    <citation type="journal article" date="2019" name="Int. J. Syst. Evol. Microbiol.">
        <title>The Global Catalogue of Microorganisms (GCM) 10K type strain sequencing project: providing services to taxonomists for standard genome sequencing and annotation.</title>
        <authorList>
            <consortium name="The Broad Institute Genomics Platform"/>
            <consortium name="The Broad Institute Genome Sequencing Center for Infectious Disease"/>
            <person name="Wu L."/>
            <person name="Ma J."/>
        </authorList>
    </citation>
    <scope>NUCLEOTIDE SEQUENCE [LARGE SCALE GENOMIC DNA]</scope>
    <source>
        <strain evidence="2">CGMCC 1.10992</strain>
    </source>
</reference>
<protein>
    <submittedName>
        <fullName evidence="1">Uncharacterized protein</fullName>
    </submittedName>
</protein>
<dbReference type="InterPro" id="IPR013784">
    <property type="entry name" value="Carb-bd-like_fold"/>
</dbReference>
<organism evidence="1 2">
    <name type="scientific">Corallincola platygyrae</name>
    <dbReference type="NCBI Taxonomy" id="1193278"/>
    <lineage>
        <taxon>Bacteria</taxon>
        <taxon>Pseudomonadati</taxon>
        <taxon>Pseudomonadota</taxon>
        <taxon>Gammaproteobacteria</taxon>
        <taxon>Alteromonadales</taxon>
        <taxon>Psychromonadaceae</taxon>
        <taxon>Corallincola</taxon>
    </lineage>
</organism>
<dbReference type="EMBL" id="JBHUHT010000017">
    <property type="protein sequence ID" value="MFD2097395.1"/>
    <property type="molecule type" value="Genomic_DNA"/>
</dbReference>
<accession>A0ABW4XP72</accession>
<keyword evidence="2" id="KW-1185">Reference proteome</keyword>
<name>A0ABW4XP72_9GAMM</name>
<dbReference type="RefSeq" id="WP_345340558.1">
    <property type="nucleotide sequence ID" value="NZ_BAABLI010000015.1"/>
</dbReference>
<dbReference type="Gene3D" id="2.60.40.3620">
    <property type="match status" value="1"/>
</dbReference>
<dbReference type="Proteomes" id="UP001597380">
    <property type="component" value="Unassembled WGS sequence"/>
</dbReference>
<sequence>MKIWTPVLVLTLSAGLTACDDDDTEIVEISPQLASAQLVGTVHNYRDRWNPYSELNNMTRIDASGDQFTATYTLSPEGGRAGDGIYAIRFFTEHELDQVYKHDLTSPNRLVTGDQHTLGNNIVFQVAEAGDYTITFDPMDQSFTISPEVTLITEISSMQVNGFAYDEEGTEERVVDGRTLPAEVWDETRVEHDMSANGDGSFSKVMPLSATGGHEGNGVYQILFSANHIADFAFGAINNRPGELSGGNGYNSKVGLVEEASLVFRVDTDGDYTITVDPTTATYHIEPAVEVLNDEITSYQVNGSVVANAWDPTDDAHQMTQQDDGSWVLTVPLATDGGDAGNGSYVMNFSSNQSWSLDSTGAAGVWGRALHALPQESNILFKVNETGDHVIRLWPETNRFEITPAVTPLLTVESLRLVGSMSEWNANDPAFNMSTADGKLFYIDVALTAGDEHWYKYTANDASWGMVFADYNYDGYRELTLHGDPAAFNLMVETDGTYRFWANVHTGEYGVTLLD</sequence>
<dbReference type="PROSITE" id="PS51257">
    <property type="entry name" value="PROKAR_LIPOPROTEIN"/>
    <property type="match status" value="1"/>
</dbReference>
<evidence type="ECO:0000313" key="2">
    <source>
        <dbReference type="Proteomes" id="UP001597380"/>
    </source>
</evidence>
<dbReference type="Gene3D" id="2.60.40.10">
    <property type="entry name" value="Immunoglobulins"/>
    <property type="match status" value="2"/>
</dbReference>
<gene>
    <name evidence="1" type="ORF">ACFSJ3_15460</name>
</gene>
<dbReference type="SUPFAM" id="SSF49452">
    <property type="entry name" value="Starch-binding domain-like"/>
    <property type="match status" value="1"/>
</dbReference>
<comment type="caution">
    <text evidence="1">The sequence shown here is derived from an EMBL/GenBank/DDBJ whole genome shotgun (WGS) entry which is preliminary data.</text>
</comment>
<evidence type="ECO:0000313" key="1">
    <source>
        <dbReference type="EMBL" id="MFD2097395.1"/>
    </source>
</evidence>